<dbReference type="InterPro" id="IPR018146">
    <property type="entry name" value="Glyoxalase_1_CS"/>
</dbReference>
<dbReference type="InterPro" id="IPR029068">
    <property type="entry name" value="Glyas_Bleomycin-R_OHBP_Dase"/>
</dbReference>
<dbReference type="Gene3D" id="3.10.180.10">
    <property type="entry name" value="2,3-Dihydroxybiphenyl 1,2-Dioxygenase, domain 1"/>
    <property type="match status" value="2"/>
</dbReference>
<comment type="caution">
    <text evidence="3">The sequence shown here is derived from an EMBL/GenBank/DDBJ whole genome shotgun (WGS) entry which is preliminary data.</text>
</comment>
<keyword evidence="4" id="KW-1185">Reference proteome</keyword>
<sequence>MKDSIHPNTVLGEVHLKVSNLARSIQFYKEVVGLQVLDQTVDSARFTVDGHQVLLAIQEVTGAIVPRRSSAGLYHFAILVPDRKALGLSLRNLIQFGIHIGQADHLVSEALYIADPDNNGIEIYRDRPRESWKRDAQGNYKMATDPIDWDGLLAEAGDDSWTGLPPGTIIGHIHLHVSDLQQSKAFYIDVLGFTVELNGAANMGALFIAAGGYHHHIGLNIWAGVGAPLAPAEGTGLAYFTIVVPNQAELQAVIERVSQAGIAVTEANGAWALKDPTGIEIRLVINK</sequence>
<dbReference type="Proteomes" id="UP001652445">
    <property type="component" value="Unassembled WGS sequence"/>
</dbReference>
<dbReference type="PROSITE" id="PS51819">
    <property type="entry name" value="VOC"/>
    <property type="match status" value="2"/>
</dbReference>
<dbReference type="InterPro" id="IPR004360">
    <property type="entry name" value="Glyas_Fos-R_dOase_dom"/>
</dbReference>
<dbReference type="PANTHER" id="PTHR43279">
    <property type="entry name" value="CATECHOL-2,3-DIOXYGENASE"/>
    <property type="match status" value="1"/>
</dbReference>
<gene>
    <name evidence="3" type="ORF">OB236_00195</name>
</gene>
<reference evidence="3 4" key="1">
    <citation type="submission" date="2022-09" db="EMBL/GenBank/DDBJ databases">
        <authorList>
            <person name="Han X.L."/>
            <person name="Wang Q."/>
            <person name="Lu T."/>
        </authorList>
    </citation>
    <scope>NUCLEOTIDE SEQUENCE [LARGE SCALE GENOMIC DNA]</scope>
    <source>
        <strain evidence="3 4">WQ 127069</strain>
    </source>
</reference>
<protein>
    <submittedName>
        <fullName evidence="3">VOC family protein</fullName>
    </submittedName>
</protein>
<name>A0ABT2U7F5_9BACL</name>
<dbReference type="PROSITE" id="PS00934">
    <property type="entry name" value="GLYOXALASE_I_1"/>
    <property type="match status" value="1"/>
</dbReference>
<evidence type="ECO:0000256" key="1">
    <source>
        <dbReference type="ARBA" id="ARBA00022723"/>
    </source>
</evidence>
<dbReference type="SUPFAM" id="SSF54593">
    <property type="entry name" value="Glyoxalase/Bleomycin resistance protein/Dihydroxybiphenyl dioxygenase"/>
    <property type="match status" value="2"/>
</dbReference>
<feature type="domain" description="VOC" evidence="2">
    <location>
        <begin position="169"/>
        <end position="287"/>
    </location>
</feature>
<organism evidence="3 4">
    <name type="scientific">Paenibacillus baimaensis</name>
    <dbReference type="NCBI Taxonomy" id="2982185"/>
    <lineage>
        <taxon>Bacteria</taxon>
        <taxon>Bacillati</taxon>
        <taxon>Bacillota</taxon>
        <taxon>Bacilli</taxon>
        <taxon>Bacillales</taxon>
        <taxon>Paenibacillaceae</taxon>
        <taxon>Paenibacillus</taxon>
    </lineage>
</organism>
<keyword evidence="1" id="KW-0479">Metal-binding</keyword>
<dbReference type="CDD" id="cd16359">
    <property type="entry name" value="VOC_BsCatE_like_C"/>
    <property type="match status" value="1"/>
</dbReference>
<evidence type="ECO:0000313" key="3">
    <source>
        <dbReference type="EMBL" id="MCU6790533.1"/>
    </source>
</evidence>
<evidence type="ECO:0000259" key="2">
    <source>
        <dbReference type="PROSITE" id="PS51819"/>
    </source>
</evidence>
<evidence type="ECO:0000313" key="4">
    <source>
        <dbReference type="Proteomes" id="UP001652445"/>
    </source>
</evidence>
<feature type="domain" description="VOC" evidence="2">
    <location>
        <begin position="10"/>
        <end position="126"/>
    </location>
</feature>
<dbReference type="Pfam" id="PF00903">
    <property type="entry name" value="Glyoxalase"/>
    <property type="match status" value="2"/>
</dbReference>
<proteinExistence type="predicted"/>
<dbReference type="EMBL" id="JAOQIO010000001">
    <property type="protein sequence ID" value="MCU6790533.1"/>
    <property type="molecule type" value="Genomic_DNA"/>
</dbReference>
<dbReference type="InterPro" id="IPR037523">
    <property type="entry name" value="VOC_core"/>
</dbReference>
<accession>A0ABT2U7F5</accession>
<dbReference type="RefSeq" id="WP_262682012.1">
    <property type="nucleotide sequence ID" value="NZ_JAOQIO010000001.1"/>
</dbReference>
<dbReference type="PANTHER" id="PTHR43279:SF1">
    <property type="entry name" value="CATECHOL-2,3-DIOXYGENASE"/>
    <property type="match status" value="1"/>
</dbReference>